<keyword evidence="7" id="KW-1185">Reference proteome</keyword>
<feature type="region of interest" description="Disordered" evidence="4">
    <location>
        <begin position="1"/>
        <end position="23"/>
    </location>
</feature>
<comment type="similarity">
    <text evidence="1">Belongs to the peptidase S1C family.</text>
</comment>
<dbReference type="PANTHER" id="PTHR43343:SF3">
    <property type="entry name" value="PROTEASE DO-LIKE 8, CHLOROPLASTIC"/>
    <property type="match status" value="1"/>
</dbReference>
<protein>
    <recommendedName>
        <fullName evidence="8">Trypsin-like serine protease</fullName>
    </recommendedName>
</protein>
<reference evidence="6 7" key="1">
    <citation type="submission" date="2021-01" db="EMBL/GenBank/DDBJ databases">
        <title>Whole genome shotgun sequence of Actinoplanes lobatus NBRC 12513.</title>
        <authorList>
            <person name="Komaki H."/>
            <person name="Tamura T."/>
        </authorList>
    </citation>
    <scope>NUCLEOTIDE SEQUENCE [LARGE SCALE GENOMIC DNA]</scope>
    <source>
        <strain evidence="6 7">NBRC 12513</strain>
    </source>
</reference>
<evidence type="ECO:0000256" key="5">
    <source>
        <dbReference type="SAM" id="Phobius"/>
    </source>
</evidence>
<dbReference type="EMBL" id="BOMP01000067">
    <property type="protein sequence ID" value="GIE41295.1"/>
    <property type="molecule type" value="Genomic_DNA"/>
</dbReference>
<proteinExistence type="inferred from homology"/>
<gene>
    <name evidence="6" type="ORF">Alo02nite_41930</name>
</gene>
<accession>A0ABQ4AKE1</accession>
<dbReference type="SUPFAM" id="SSF50494">
    <property type="entry name" value="Trypsin-like serine proteases"/>
    <property type="match status" value="1"/>
</dbReference>
<evidence type="ECO:0008006" key="8">
    <source>
        <dbReference type="Google" id="ProtNLM"/>
    </source>
</evidence>
<dbReference type="PRINTS" id="PR00834">
    <property type="entry name" value="PROTEASES2C"/>
</dbReference>
<name>A0ABQ4AKE1_9ACTN</name>
<keyword evidence="5" id="KW-0812">Transmembrane</keyword>
<evidence type="ECO:0000256" key="3">
    <source>
        <dbReference type="ARBA" id="ARBA00022801"/>
    </source>
</evidence>
<evidence type="ECO:0000256" key="1">
    <source>
        <dbReference type="ARBA" id="ARBA00010541"/>
    </source>
</evidence>
<feature type="transmembrane region" description="Helical" evidence="5">
    <location>
        <begin position="33"/>
        <end position="51"/>
    </location>
</feature>
<organism evidence="6 7">
    <name type="scientific">Actinoplanes lobatus</name>
    <dbReference type="NCBI Taxonomy" id="113568"/>
    <lineage>
        <taxon>Bacteria</taxon>
        <taxon>Bacillati</taxon>
        <taxon>Actinomycetota</taxon>
        <taxon>Actinomycetes</taxon>
        <taxon>Micromonosporales</taxon>
        <taxon>Micromonosporaceae</taxon>
        <taxon>Actinoplanes</taxon>
    </lineage>
</organism>
<dbReference type="Proteomes" id="UP000631312">
    <property type="component" value="Unassembled WGS sequence"/>
</dbReference>
<sequence>MMTVLRPEGAETPEPPPEERKSRWNTADLRRRVLIGAIVVWAVAITVLVAVRGGGDDGTPAATAPSAVPSASDAPLTVAQIYQTLTPSVVVIETTGHDSRDRAEAGSGTGVIANADGTVLTALHVVDGAETIELTYADGTKAAAKLRSEDPSRDIAMLTPEKLPETLVPAVLGGGAAVGDDVVAIGNPLGLVFSTTSGVVSGLNRKLNGDDGGQGIEGLIQFDAAVNPGNSGGPLINDRGQVIGIVIALANPSGAGTFIGIGFAVPIGAALGGTGEGDGQSPPL</sequence>
<dbReference type="Pfam" id="PF13365">
    <property type="entry name" value="Trypsin_2"/>
    <property type="match status" value="1"/>
</dbReference>
<dbReference type="InterPro" id="IPR009003">
    <property type="entry name" value="Peptidase_S1_PA"/>
</dbReference>
<comment type="caution">
    <text evidence="6">The sequence shown here is derived from an EMBL/GenBank/DDBJ whole genome shotgun (WGS) entry which is preliminary data.</text>
</comment>
<keyword evidence="3" id="KW-0378">Hydrolase</keyword>
<keyword evidence="5" id="KW-1133">Transmembrane helix</keyword>
<dbReference type="InterPro" id="IPR051201">
    <property type="entry name" value="Chloro_Bact_Ser_Proteases"/>
</dbReference>
<evidence type="ECO:0000256" key="2">
    <source>
        <dbReference type="ARBA" id="ARBA00022670"/>
    </source>
</evidence>
<evidence type="ECO:0000256" key="4">
    <source>
        <dbReference type="SAM" id="MobiDB-lite"/>
    </source>
</evidence>
<dbReference type="InterPro" id="IPR043504">
    <property type="entry name" value="Peptidase_S1_PA_chymotrypsin"/>
</dbReference>
<evidence type="ECO:0000313" key="7">
    <source>
        <dbReference type="Proteomes" id="UP000631312"/>
    </source>
</evidence>
<evidence type="ECO:0000313" key="6">
    <source>
        <dbReference type="EMBL" id="GIE41295.1"/>
    </source>
</evidence>
<dbReference type="InterPro" id="IPR001940">
    <property type="entry name" value="Peptidase_S1C"/>
</dbReference>
<dbReference type="PANTHER" id="PTHR43343">
    <property type="entry name" value="PEPTIDASE S12"/>
    <property type="match status" value="1"/>
</dbReference>
<keyword evidence="5" id="KW-0472">Membrane</keyword>
<dbReference type="Gene3D" id="2.40.10.10">
    <property type="entry name" value="Trypsin-like serine proteases"/>
    <property type="match status" value="2"/>
</dbReference>
<keyword evidence="2" id="KW-0645">Protease</keyword>